<comment type="caution">
    <text evidence="5">The sequence shown here is derived from an EMBL/GenBank/DDBJ whole genome shotgun (WGS) entry which is preliminary data.</text>
</comment>
<dbReference type="PANTHER" id="PTHR16222:SF12">
    <property type="entry name" value="ADP-RIBOSYLGLYCOHYDROLASE-RELATED"/>
    <property type="match status" value="1"/>
</dbReference>
<dbReference type="Proteomes" id="UP000432516">
    <property type="component" value="Unassembled WGS sequence"/>
</dbReference>
<evidence type="ECO:0000313" key="5">
    <source>
        <dbReference type="EMBL" id="MRY94391.1"/>
    </source>
</evidence>
<dbReference type="EMBL" id="WKMW01000007">
    <property type="protein sequence ID" value="MRY84365.1"/>
    <property type="molecule type" value="Genomic_DNA"/>
</dbReference>
<evidence type="ECO:0000313" key="11">
    <source>
        <dbReference type="Proteomes" id="UP000432516"/>
    </source>
</evidence>
<name>A0A173WW58_PARDI</name>
<evidence type="ECO:0000313" key="10">
    <source>
        <dbReference type="Proteomes" id="UP000310032"/>
    </source>
</evidence>
<dbReference type="Proteomes" id="UP000461276">
    <property type="component" value="Unassembled WGS sequence"/>
</dbReference>
<reference evidence="8 10" key="3">
    <citation type="submission" date="2019-04" db="EMBL/GenBank/DDBJ databases">
        <title>Microbes associate with the intestines of laboratory mice.</title>
        <authorList>
            <person name="Navarre W."/>
            <person name="Wong E."/>
            <person name="Huang K."/>
            <person name="Tropini C."/>
            <person name="Ng K."/>
            <person name="Yu B."/>
        </authorList>
    </citation>
    <scope>NUCLEOTIDE SEQUENCE [LARGE SCALE GENOMIC DNA]</scope>
    <source>
        <strain evidence="8 10">NM39_I3</strain>
    </source>
</reference>
<organism evidence="5 13">
    <name type="scientific">Parabacteroides distasonis</name>
    <dbReference type="NCBI Taxonomy" id="823"/>
    <lineage>
        <taxon>Bacteria</taxon>
        <taxon>Pseudomonadati</taxon>
        <taxon>Bacteroidota</taxon>
        <taxon>Bacteroidia</taxon>
        <taxon>Bacteroidales</taxon>
        <taxon>Tannerellaceae</taxon>
        <taxon>Parabacteroides</taxon>
    </lineage>
</organism>
<evidence type="ECO:0000313" key="13">
    <source>
        <dbReference type="Proteomes" id="UP000461276"/>
    </source>
</evidence>
<keyword evidence="1" id="KW-0460">Magnesium</keyword>
<dbReference type="EMBL" id="WKNE01000006">
    <property type="protein sequence ID" value="MRZ55058.1"/>
    <property type="molecule type" value="Genomic_DNA"/>
</dbReference>
<dbReference type="SUPFAM" id="SSF101478">
    <property type="entry name" value="ADP-ribosylglycohydrolase"/>
    <property type="match status" value="1"/>
</dbReference>
<dbReference type="Proteomes" id="UP000450599">
    <property type="component" value="Unassembled WGS sequence"/>
</dbReference>
<dbReference type="EMBL" id="SRYM01000038">
    <property type="protein sequence ID" value="TGY56206.1"/>
    <property type="molecule type" value="Genomic_DNA"/>
</dbReference>
<comment type="cofactor">
    <cofactor evidence="1">
        <name>Mg(2+)</name>
        <dbReference type="ChEBI" id="CHEBI:18420"/>
    </cofactor>
    <text evidence="1">Binds 2 magnesium ions per subunit.</text>
</comment>
<dbReference type="Pfam" id="PF03747">
    <property type="entry name" value="ADP_ribosyl_GH"/>
    <property type="match status" value="1"/>
</dbReference>
<dbReference type="GO" id="GO:0016787">
    <property type="term" value="F:hydrolase activity"/>
    <property type="evidence" value="ECO:0007669"/>
    <property type="project" value="UniProtKB-KW"/>
</dbReference>
<feature type="binding site" evidence="1">
    <location>
        <position position="50"/>
    </location>
    <ligand>
        <name>Mg(2+)</name>
        <dbReference type="ChEBI" id="CHEBI:18420"/>
        <label>1</label>
    </ligand>
</feature>
<dbReference type="PANTHER" id="PTHR16222">
    <property type="entry name" value="ADP-RIBOSYLGLYCOHYDROLASE"/>
    <property type="match status" value="1"/>
</dbReference>
<dbReference type="EMBL" id="JAQMPJ010000006">
    <property type="protein sequence ID" value="MDB9005278.1"/>
    <property type="molecule type" value="Genomic_DNA"/>
</dbReference>
<dbReference type="EMBL" id="CYYK01000001">
    <property type="protein sequence ID" value="CUN43711.1"/>
    <property type="molecule type" value="Genomic_DNA"/>
</dbReference>
<feature type="binding site" evidence="1">
    <location>
        <position position="51"/>
    </location>
    <ligand>
        <name>Mg(2+)</name>
        <dbReference type="ChEBI" id="CHEBI:18420"/>
        <label>1</label>
    </ligand>
</feature>
<dbReference type="EMBL" id="WKMX01000012">
    <property type="protein sequence ID" value="MRZ07254.1"/>
    <property type="molecule type" value="Genomic_DNA"/>
</dbReference>
<dbReference type="GO" id="GO:0046872">
    <property type="term" value="F:metal ion binding"/>
    <property type="evidence" value="ECO:0007669"/>
    <property type="project" value="UniProtKB-KW"/>
</dbReference>
<accession>A0A173WW58</accession>
<gene>
    <name evidence="8" type="ORF">E5342_12820</name>
    <name evidence="2" type="ORF">ERS852380_00351</name>
    <name evidence="6" type="ORF">GKD54_13775</name>
    <name evidence="4" type="ORF">GKD58_08875</name>
    <name evidence="5" type="ORF">GKD67_14395</name>
    <name evidence="7" type="ORF">GKD68_09855</name>
    <name evidence="3" type="ORF">PN599_09715</name>
</gene>
<evidence type="ECO:0000313" key="3">
    <source>
        <dbReference type="EMBL" id="MDB9005278.1"/>
    </source>
</evidence>
<dbReference type="Proteomes" id="UP000095455">
    <property type="component" value="Unassembled WGS sequence"/>
</dbReference>
<proteinExistence type="predicted"/>
<evidence type="ECO:0000313" key="14">
    <source>
        <dbReference type="Proteomes" id="UP000471216"/>
    </source>
</evidence>
<protein>
    <submittedName>
        <fullName evidence="2">ADP-ribosyl-[dinitrogen reductase] hydrolase</fullName>
    </submittedName>
    <submittedName>
        <fullName evidence="3">ADP-ribosylglycohydrolase family protein</fullName>
    </submittedName>
    <submittedName>
        <fullName evidence="5">Dinitrogenase reductase</fullName>
    </submittedName>
</protein>
<reference evidence="11 12" key="2">
    <citation type="journal article" date="2019" name="Nat. Med.">
        <title>A library of human gut bacterial isolates paired with longitudinal multiomics data enables mechanistic microbiome research.</title>
        <authorList>
            <person name="Poyet M."/>
            <person name="Groussin M."/>
            <person name="Gibbons S.M."/>
            <person name="Avila-Pacheco J."/>
            <person name="Jiang X."/>
            <person name="Kearney S.M."/>
            <person name="Perrotta A.R."/>
            <person name="Berdy B."/>
            <person name="Zhao S."/>
            <person name="Lieberman T.D."/>
            <person name="Swanson P.K."/>
            <person name="Smith M."/>
            <person name="Roesemann S."/>
            <person name="Alexander J.E."/>
            <person name="Rich S.A."/>
            <person name="Livny J."/>
            <person name="Vlamakis H."/>
            <person name="Clish C."/>
            <person name="Bullock K."/>
            <person name="Deik A."/>
            <person name="Scott J."/>
            <person name="Pierce K.A."/>
            <person name="Xavier R.J."/>
            <person name="Alm E.J."/>
        </authorList>
    </citation>
    <scope>NUCLEOTIDE SEQUENCE [LARGE SCALE GENOMIC DNA]</scope>
    <source>
        <strain evidence="6 14">BIOML-A10</strain>
        <strain evidence="4 12">BIOML-A11</strain>
        <strain evidence="7 11">BIOML-A2</strain>
        <strain evidence="5 13">BIOML-A9</strain>
    </source>
</reference>
<sequence length="694" mass="78715">MYREKLAMMKNTYRTIYGAIAGDIIGSMYEFRSVKSKDFELFPYGACFTDDTVMTLAIARWLMEDVTRSEYTLVDTMCEFGNRYPAVGYGGLFCNWLCNDPTPYNSWGNGSAMRVSAVGLVAKTLDECLRLAKQTAAVSHNHPEAIKGAQAVAASIFIALHWTGEIDELKVHIRDFVTNQFEYNMNRTLNEIRPRYEFDVSCQGSVPEAIIAFLEADSYEDAIRNAVSLGGDADTQGAIAGAIAACVYPIPEYIIKECQKRLSDDLLKVVIRFEDYLDNEWQNKISLPCSCLQPKRETVEPEKYVDIIRDNIDLIHKSIKIAVVMVAFILVKILWVYWSCTDNGTWEDEKGELIQRRDFLIDRVVTSPRALLCEMPEGIGTQFQGEWALYSCSMLAAALFNMSKLYPETKTENLENIDNLIEMVLSFELRKYDAERWGEDPLETLDGDRSHISYISHLAWMISEYKMAGGNDKYNNLFDDLCGTMNRRLLRSKSLNLPTYPSECIYVPDMLVAIVALNNYSKLNKGKYISTVRKWVRKAKSEWLDKETGLLVSFLSEDGIPFKAAPVKGSYSALNCLYLTQIDSVFAREQYHRLKSHFLQSGLLSGIREYHDYSCWLGFDIDAGPVLFNLSPSGTAFAVGAATYFNDVRVRNNFLRTAEIAGHSVMWNNTRHYLLAEIALVGECIMLAMRTTTP</sequence>
<dbReference type="RefSeq" id="WP_005859348.1">
    <property type="nucleotide sequence ID" value="NZ_CP040468.1"/>
</dbReference>
<dbReference type="InterPro" id="IPR050792">
    <property type="entry name" value="ADP-ribosylglycohydrolase"/>
</dbReference>
<dbReference type="InterPro" id="IPR005502">
    <property type="entry name" value="Ribosyl_crysJ1"/>
</dbReference>
<evidence type="ECO:0000313" key="6">
    <source>
        <dbReference type="EMBL" id="MRZ07254.1"/>
    </source>
</evidence>
<feature type="binding site" evidence="1">
    <location>
        <position position="49"/>
    </location>
    <ligand>
        <name>Mg(2+)</name>
        <dbReference type="ChEBI" id="CHEBI:18420"/>
        <label>1</label>
    </ligand>
</feature>
<evidence type="ECO:0000313" key="4">
    <source>
        <dbReference type="EMBL" id="MRY84365.1"/>
    </source>
</evidence>
<evidence type="ECO:0000313" key="2">
    <source>
        <dbReference type="EMBL" id="CUN43711.1"/>
    </source>
</evidence>
<dbReference type="AlphaFoldDB" id="A0A173WW58"/>
<dbReference type="EMBL" id="WKMY01000010">
    <property type="protein sequence ID" value="MRY94391.1"/>
    <property type="molecule type" value="Genomic_DNA"/>
</dbReference>
<dbReference type="Proteomes" id="UP000310032">
    <property type="component" value="Unassembled WGS sequence"/>
</dbReference>
<dbReference type="Gene3D" id="1.10.4080.10">
    <property type="entry name" value="ADP-ribosylation/Crystallin J1"/>
    <property type="match status" value="1"/>
</dbReference>
<keyword evidence="1" id="KW-0479">Metal-binding</keyword>
<keyword evidence="2" id="KW-0378">Hydrolase</keyword>
<evidence type="ECO:0000256" key="1">
    <source>
        <dbReference type="PIRSR" id="PIRSR605502-1"/>
    </source>
</evidence>
<evidence type="ECO:0000313" key="7">
    <source>
        <dbReference type="EMBL" id="MRZ55058.1"/>
    </source>
</evidence>
<feature type="binding site" evidence="1">
    <location>
        <position position="232"/>
    </location>
    <ligand>
        <name>Mg(2+)</name>
        <dbReference type="ChEBI" id="CHEBI:18420"/>
        <label>1</label>
    </ligand>
</feature>
<dbReference type="Proteomes" id="UP001210126">
    <property type="component" value="Unassembled WGS sequence"/>
</dbReference>
<reference evidence="3" key="4">
    <citation type="submission" date="2023-01" db="EMBL/GenBank/DDBJ databases">
        <title>Human gut microbiome strain richness.</title>
        <authorList>
            <person name="Chen-Liaw A."/>
        </authorList>
    </citation>
    <scope>NUCLEOTIDE SEQUENCE</scope>
    <source>
        <strain evidence="3">RTP21484st1_E5_RTP21484_190118</strain>
    </source>
</reference>
<dbReference type="Proteomes" id="UP000471216">
    <property type="component" value="Unassembled WGS sequence"/>
</dbReference>
<evidence type="ECO:0000313" key="12">
    <source>
        <dbReference type="Proteomes" id="UP000450599"/>
    </source>
</evidence>
<evidence type="ECO:0000313" key="8">
    <source>
        <dbReference type="EMBL" id="TGY56206.1"/>
    </source>
</evidence>
<dbReference type="InterPro" id="IPR036705">
    <property type="entry name" value="Ribosyl_crysJ1_sf"/>
</dbReference>
<feature type="binding site" evidence="1">
    <location>
        <position position="234"/>
    </location>
    <ligand>
        <name>Mg(2+)</name>
        <dbReference type="ChEBI" id="CHEBI:18420"/>
        <label>1</label>
    </ligand>
</feature>
<feature type="binding site" evidence="1">
    <location>
        <position position="235"/>
    </location>
    <ligand>
        <name>Mg(2+)</name>
        <dbReference type="ChEBI" id="CHEBI:18420"/>
        <label>1</label>
    </ligand>
</feature>
<reference evidence="2 9" key="1">
    <citation type="submission" date="2015-09" db="EMBL/GenBank/DDBJ databases">
        <authorList>
            <consortium name="Pathogen Informatics"/>
        </authorList>
    </citation>
    <scope>NUCLEOTIDE SEQUENCE [LARGE SCALE GENOMIC DNA]</scope>
    <source>
        <strain evidence="2 9">2789STDY5608822</strain>
    </source>
</reference>
<evidence type="ECO:0000313" key="9">
    <source>
        <dbReference type="Proteomes" id="UP000095455"/>
    </source>
</evidence>